<evidence type="ECO:0000313" key="4">
    <source>
        <dbReference type="EMBL" id="KAK2953744.1"/>
    </source>
</evidence>
<evidence type="ECO:0000313" key="5">
    <source>
        <dbReference type="Proteomes" id="UP001281761"/>
    </source>
</evidence>
<dbReference type="PANTHER" id="PTHR28663">
    <property type="entry name" value="COILED-COIL DOMAIN-CONTAINING PROTEIN 173"/>
    <property type="match status" value="1"/>
</dbReference>
<evidence type="ECO:0000256" key="1">
    <source>
        <dbReference type="ARBA" id="ARBA00023054"/>
    </source>
</evidence>
<dbReference type="InterPro" id="IPR043597">
    <property type="entry name" value="TPH_dom"/>
</dbReference>
<dbReference type="Proteomes" id="UP001281761">
    <property type="component" value="Unassembled WGS sequence"/>
</dbReference>
<name>A0ABQ9XQE9_9EUKA</name>
<feature type="compositionally biased region" description="Basic and acidic residues" evidence="2">
    <location>
        <begin position="40"/>
        <end position="57"/>
    </location>
</feature>
<accession>A0ABQ9XQE9</accession>
<feature type="region of interest" description="Disordered" evidence="2">
    <location>
        <begin position="40"/>
        <end position="79"/>
    </location>
</feature>
<protein>
    <submittedName>
        <fullName evidence="4">Trichohyalin-plectin-homology domain containing protein</fullName>
    </submittedName>
</protein>
<sequence length="476" mass="57654">MSKTKTNTRTRTKPLHKDKDVTVLTQPEYERMWCMVQPPQKDRSAELAKQQLRERSMARSRNWPDSFQSVAERRQKEADDRIKAREAELARIDEEERQYQQLQKEEYLLRAAKRLHDEDDVSRMLASKRMLTEANKERERQKAVKQHLEKLQKEEDQAYHDYMMQDLENQTRKMMETEQQRYETRKQIARERREQLEDNIALRSAIIEEEYFEGQMIQEDARRAEQEEKQKEQERRLKARQLRLENDELMAKARTLVLTKKKQEEEEEEKRIEDARKKDDMMRERMRAIDEEKRLELVRKNAVFQQMEREMVDQAAIERALLEKQVAEAEKKENEKIAREKEKRRKALLAMNEARDTQKTLKQRQLELEKRRKQREYEEAVKISNELAQKEIEEAEKKRQRALEVDAYRKQQFEATVDRERTLKARTLQQEIRSRDMMQQNIEAELLAEIKKCEEDGLDPKPLIIGYNQMTSTRLK</sequence>
<feature type="domain" description="Trichohyalin-plectin-homology" evidence="3">
    <location>
        <begin position="116"/>
        <end position="451"/>
    </location>
</feature>
<evidence type="ECO:0000259" key="3">
    <source>
        <dbReference type="Pfam" id="PF13868"/>
    </source>
</evidence>
<dbReference type="Pfam" id="PF13868">
    <property type="entry name" value="TPH"/>
    <property type="match status" value="1"/>
</dbReference>
<proteinExistence type="predicted"/>
<gene>
    <name evidence="4" type="ORF">BLNAU_11301</name>
</gene>
<dbReference type="InterPro" id="IPR039986">
    <property type="entry name" value="CFAP210"/>
</dbReference>
<evidence type="ECO:0000256" key="2">
    <source>
        <dbReference type="SAM" id="MobiDB-lite"/>
    </source>
</evidence>
<keyword evidence="5" id="KW-1185">Reference proteome</keyword>
<keyword evidence="1" id="KW-0175">Coiled coil</keyword>
<dbReference type="EMBL" id="JARBJD010000087">
    <property type="protein sequence ID" value="KAK2953744.1"/>
    <property type="molecule type" value="Genomic_DNA"/>
</dbReference>
<comment type="caution">
    <text evidence="4">The sequence shown here is derived from an EMBL/GenBank/DDBJ whole genome shotgun (WGS) entry which is preliminary data.</text>
</comment>
<reference evidence="4 5" key="1">
    <citation type="journal article" date="2022" name="bioRxiv">
        <title>Genomics of Preaxostyla Flagellates Illuminates Evolutionary Transitions and the Path Towards Mitochondrial Loss.</title>
        <authorList>
            <person name="Novak L.V.F."/>
            <person name="Treitli S.C."/>
            <person name="Pyrih J."/>
            <person name="Halakuc P."/>
            <person name="Pipaliya S.V."/>
            <person name="Vacek V."/>
            <person name="Brzon O."/>
            <person name="Soukal P."/>
            <person name="Eme L."/>
            <person name="Dacks J.B."/>
            <person name="Karnkowska A."/>
            <person name="Elias M."/>
            <person name="Hampl V."/>
        </authorList>
    </citation>
    <scope>NUCLEOTIDE SEQUENCE [LARGE SCALE GENOMIC DNA]</scope>
    <source>
        <strain evidence="4">NAU3</strain>
        <tissue evidence="4">Gut</tissue>
    </source>
</reference>
<organism evidence="4 5">
    <name type="scientific">Blattamonas nauphoetae</name>
    <dbReference type="NCBI Taxonomy" id="2049346"/>
    <lineage>
        <taxon>Eukaryota</taxon>
        <taxon>Metamonada</taxon>
        <taxon>Preaxostyla</taxon>
        <taxon>Oxymonadida</taxon>
        <taxon>Blattamonas</taxon>
    </lineage>
</organism>
<dbReference type="PANTHER" id="PTHR28663:SF1">
    <property type="entry name" value="CILIA- AND FLAGELLA- ASSOCIATED PROTEIN 210"/>
    <property type="match status" value="1"/>
</dbReference>